<dbReference type="GO" id="GO:0005886">
    <property type="term" value="C:plasma membrane"/>
    <property type="evidence" value="ECO:0007669"/>
    <property type="project" value="UniProtKB-SubCell"/>
</dbReference>
<dbReference type="Pfam" id="PF02653">
    <property type="entry name" value="BPD_transp_2"/>
    <property type="match status" value="1"/>
</dbReference>
<feature type="transmembrane region" description="Helical" evidence="6">
    <location>
        <begin position="96"/>
        <end position="116"/>
    </location>
</feature>
<evidence type="ECO:0000313" key="7">
    <source>
        <dbReference type="EMBL" id="MPL70594.1"/>
    </source>
</evidence>
<feature type="transmembrane region" description="Helical" evidence="6">
    <location>
        <begin position="40"/>
        <end position="59"/>
    </location>
</feature>
<comment type="subcellular location">
    <subcellularLocation>
        <location evidence="1">Cell membrane</location>
        <topology evidence="1">Multi-pass membrane protein</topology>
    </subcellularLocation>
</comment>
<gene>
    <name evidence="7" type="ORF">SDC9_16352</name>
</gene>
<keyword evidence="4 6" id="KW-1133">Transmembrane helix</keyword>
<evidence type="ECO:0000256" key="5">
    <source>
        <dbReference type="ARBA" id="ARBA00023136"/>
    </source>
</evidence>
<organism evidence="7">
    <name type="scientific">bioreactor metagenome</name>
    <dbReference type="NCBI Taxonomy" id="1076179"/>
    <lineage>
        <taxon>unclassified sequences</taxon>
        <taxon>metagenomes</taxon>
        <taxon>ecological metagenomes</taxon>
    </lineage>
</organism>
<keyword evidence="2" id="KW-1003">Cell membrane</keyword>
<evidence type="ECO:0008006" key="8">
    <source>
        <dbReference type="Google" id="ProtNLM"/>
    </source>
</evidence>
<comment type="caution">
    <text evidence="7">The sequence shown here is derived from an EMBL/GenBank/DDBJ whole genome shotgun (WGS) entry which is preliminary data.</text>
</comment>
<feature type="transmembrane region" description="Helical" evidence="6">
    <location>
        <begin position="12"/>
        <end position="33"/>
    </location>
</feature>
<sequence>MKLGTSLGNKNTAFKAGAVILGIFAFAMLPSFFKSIGSTMFLATEIFIFAIFALGFNLLLGFTGIISFGHAAWFGLSSYAAALFQRHITPDSTLLPLLFGICFTTLIGALVGRLIIKTRGIYFAYVTIAFSQLVLFIIIRWTKLTNGENGLGGIERKPLFRVIDIAPEFNYYIFVVVIFILVFILLNIIIKSPFGRVLQAIRENRTRAIFVGYNVRSYELTSYILSVFFTSVAGVLDVFLLKYAFPESMATTMSGEVIIMTLVGGMHSLTGPVLGALIITFLKDFISSFTDRWMIFLGGIFVIFVMVFPEGIMGFFGKRNGSNPFKALLPKRDKESES</sequence>
<evidence type="ECO:0000256" key="6">
    <source>
        <dbReference type="SAM" id="Phobius"/>
    </source>
</evidence>
<dbReference type="AlphaFoldDB" id="A0A644TUI1"/>
<accession>A0A644TUI1</accession>
<evidence type="ECO:0000256" key="3">
    <source>
        <dbReference type="ARBA" id="ARBA00022692"/>
    </source>
</evidence>
<dbReference type="EMBL" id="VSSQ01000054">
    <property type="protein sequence ID" value="MPL70594.1"/>
    <property type="molecule type" value="Genomic_DNA"/>
</dbReference>
<protein>
    <recommendedName>
        <fullName evidence="8">High-affinity branched-chain amino acid transport system permease protein LivH</fullName>
    </recommendedName>
</protein>
<dbReference type="GO" id="GO:0015658">
    <property type="term" value="F:branched-chain amino acid transmembrane transporter activity"/>
    <property type="evidence" value="ECO:0007669"/>
    <property type="project" value="InterPro"/>
</dbReference>
<feature type="transmembrane region" description="Helical" evidence="6">
    <location>
        <begin position="122"/>
        <end position="139"/>
    </location>
</feature>
<keyword evidence="5 6" id="KW-0472">Membrane</keyword>
<keyword evidence="3 6" id="KW-0812">Transmembrane</keyword>
<evidence type="ECO:0000256" key="1">
    <source>
        <dbReference type="ARBA" id="ARBA00004651"/>
    </source>
</evidence>
<feature type="transmembrane region" description="Helical" evidence="6">
    <location>
        <begin position="169"/>
        <end position="190"/>
    </location>
</feature>
<reference evidence="7" key="1">
    <citation type="submission" date="2019-08" db="EMBL/GenBank/DDBJ databases">
        <authorList>
            <person name="Kucharzyk K."/>
            <person name="Murdoch R.W."/>
            <person name="Higgins S."/>
            <person name="Loffler F."/>
        </authorList>
    </citation>
    <scope>NUCLEOTIDE SEQUENCE</scope>
</reference>
<dbReference type="CDD" id="cd06581">
    <property type="entry name" value="TM_PBP1_LivM_like"/>
    <property type="match status" value="1"/>
</dbReference>
<evidence type="ECO:0000256" key="2">
    <source>
        <dbReference type="ARBA" id="ARBA00022475"/>
    </source>
</evidence>
<proteinExistence type="predicted"/>
<dbReference type="PANTHER" id="PTHR30482:SF17">
    <property type="entry name" value="ABC TRANSPORTER ATP-BINDING PROTEIN"/>
    <property type="match status" value="1"/>
</dbReference>
<feature type="transmembrane region" description="Helical" evidence="6">
    <location>
        <begin position="223"/>
        <end position="245"/>
    </location>
</feature>
<dbReference type="InterPro" id="IPR001851">
    <property type="entry name" value="ABC_transp_permease"/>
</dbReference>
<evidence type="ECO:0000256" key="4">
    <source>
        <dbReference type="ARBA" id="ARBA00022989"/>
    </source>
</evidence>
<dbReference type="PANTHER" id="PTHR30482">
    <property type="entry name" value="HIGH-AFFINITY BRANCHED-CHAIN AMINO ACID TRANSPORT SYSTEM PERMEASE"/>
    <property type="match status" value="1"/>
</dbReference>
<feature type="transmembrane region" description="Helical" evidence="6">
    <location>
        <begin position="257"/>
        <end position="281"/>
    </location>
</feature>
<name>A0A644TUI1_9ZZZZ</name>
<dbReference type="InterPro" id="IPR043428">
    <property type="entry name" value="LivM-like"/>
</dbReference>
<feature type="transmembrane region" description="Helical" evidence="6">
    <location>
        <begin position="293"/>
        <end position="316"/>
    </location>
</feature>